<feature type="transmembrane region" description="Helical" evidence="1">
    <location>
        <begin position="44"/>
        <end position="62"/>
    </location>
</feature>
<dbReference type="Proteomes" id="UP000199315">
    <property type="component" value="Unassembled WGS sequence"/>
</dbReference>
<keyword evidence="3" id="KW-1185">Reference proteome</keyword>
<organism evidence="2 3">
    <name type="scientific">Anaerobium acetethylicum</name>
    <dbReference type="NCBI Taxonomy" id="1619234"/>
    <lineage>
        <taxon>Bacteria</taxon>
        <taxon>Bacillati</taxon>
        <taxon>Bacillota</taxon>
        <taxon>Clostridia</taxon>
        <taxon>Lachnospirales</taxon>
        <taxon>Lachnospiraceae</taxon>
        <taxon>Anaerobium</taxon>
    </lineage>
</organism>
<feature type="transmembrane region" description="Helical" evidence="1">
    <location>
        <begin position="20"/>
        <end position="38"/>
    </location>
</feature>
<name>A0A1D3TS20_9FIRM</name>
<dbReference type="STRING" id="1619234.SAMN05421730_100599"/>
<protein>
    <submittedName>
        <fullName evidence="2">Uncharacterized protein</fullName>
    </submittedName>
</protein>
<dbReference type="AlphaFoldDB" id="A0A1D3TS20"/>
<reference evidence="2 3" key="1">
    <citation type="submission" date="2016-09" db="EMBL/GenBank/DDBJ databases">
        <authorList>
            <person name="Capua I."/>
            <person name="De Benedictis P."/>
            <person name="Joannis T."/>
            <person name="Lombin L.H."/>
            <person name="Cattoli G."/>
        </authorList>
    </citation>
    <scope>NUCLEOTIDE SEQUENCE [LARGE SCALE GENOMIC DNA]</scope>
    <source>
        <strain evidence="2 3">GluBS11</strain>
    </source>
</reference>
<keyword evidence="1" id="KW-0472">Membrane</keyword>
<evidence type="ECO:0000256" key="1">
    <source>
        <dbReference type="SAM" id="Phobius"/>
    </source>
</evidence>
<keyword evidence="1" id="KW-0812">Transmembrane</keyword>
<accession>A0A1D3TS20</accession>
<evidence type="ECO:0000313" key="2">
    <source>
        <dbReference type="EMBL" id="SCP96576.1"/>
    </source>
</evidence>
<proteinExistence type="predicted"/>
<gene>
    <name evidence="2" type="ORF">SAMN05421730_100599</name>
</gene>
<sequence>MEKTIVNFKCKDRNQERDSIVLCFVSFAMGAVISAIISNNGYDSWFVDLIPLITLAAGIIIVSKKYGDYTVDGGAEFSEESCEVRVGRKLFSIRYDEIVSLDYKSNFYRMSMKDMGYTLWIKTRRKTYKVTTEELEADKIPFRETGLYGLYDGLKTATA</sequence>
<keyword evidence="1" id="KW-1133">Transmembrane helix</keyword>
<evidence type="ECO:0000313" key="3">
    <source>
        <dbReference type="Proteomes" id="UP000199315"/>
    </source>
</evidence>
<dbReference type="RefSeq" id="WP_091231926.1">
    <property type="nucleotide sequence ID" value="NZ_FMKA01000005.1"/>
</dbReference>
<dbReference type="EMBL" id="FMKA01000005">
    <property type="protein sequence ID" value="SCP96576.1"/>
    <property type="molecule type" value="Genomic_DNA"/>
</dbReference>